<gene>
    <name evidence="2" type="ORF">L1785_18920</name>
</gene>
<dbReference type="InterPro" id="IPR010497">
    <property type="entry name" value="Epoxide_hydro_N"/>
</dbReference>
<dbReference type="AlphaFoldDB" id="A0AA41QH55"/>
<evidence type="ECO:0000313" key="2">
    <source>
        <dbReference type="EMBL" id="MCF4123052.1"/>
    </source>
</evidence>
<sequence length="94" mass="10862">MAGPTPFSIAVPDEVLTDLAERLAGTRFVDDSPRRPPSRMSVPYLRDLVRSWRTWDWRARERWLNGHPQFTADLATPHSTCTRVPTGRTRRRCS</sequence>
<evidence type="ECO:0000259" key="1">
    <source>
        <dbReference type="Pfam" id="PF06441"/>
    </source>
</evidence>
<name>A0AA41QH55_9MICO</name>
<evidence type="ECO:0000313" key="3">
    <source>
        <dbReference type="Proteomes" id="UP001165405"/>
    </source>
</evidence>
<dbReference type="InterPro" id="IPR029058">
    <property type="entry name" value="AB_hydrolase_fold"/>
</dbReference>
<dbReference type="RefSeq" id="WP_236090857.1">
    <property type="nucleotide sequence ID" value="NZ_JAKGSG010000053.1"/>
</dbReference>
<feature type="domain" description="Epoxide hydrolase N-terminal" evidence="1">
    <location>
        <begin position="5"/>
        <end position="75"/>
    </location>
</feature>
<dbReference type="EMBL" id="JAKGSG010000053">
    <property type="protein sequence ID" value="MCF4123052.1"/>
    <property type="molecule type" value="Genomic_DNA"/>
</dbReference>
<keyword evidence="2" id="KW-0378">Hydrolase</keyword>
<comment type="caution">
    <text evidence="2">The sequence shown here is derived from an EMBL/GenBank/DDBJ whole genome shotgun (WGS) entry which is preliminary data.</text>
</comment>
<accession>A0AA41QH55</accession>
<proteinExistence type="predicted"/>
<dbReference type="Gene3D" id="3.40.50.1820">
    <property type="entry name" value="alpha/beta hydrolase"/>
    <property type="match status" value="1"/>
</dbReference>
<keyword evidence="3" id="KW-1185">Reference proteome</keyword>
<protein>
    <submittedName>
        <fullName evidence="2">Epoxide hydrolase N-terminal domain-containing protein</fullName>
    </submittedName>
</protein>
<reference evidence="2" key="1">
    <citation type="submission" date="2022-01" db="EMBL/GenBank/DDBJ databases">
        <title>Antribacter sp. nov., isolated from Guizhou of China.</title>
        <authorList>
            <person name="Chengliang C."/>
            <person name="Ya Z."/>
        </authorList>
    </citation>
    <scope>NUCLEOTIDE SEQUENCE</scope>
    <source>
        <strain evidence="2">KLBMP 9083</strain>
    </source>
</reference>
<dbReference type="SUPFAM" id="SSF53474">
    <property type="entry name" value="alpha/beta-Hydrolases"/>
    <property type="match status" value="1"/>
</dbReference>
<dbReference type="Proteomes" id="UP001165405">
    <property type="component" value="Unassembled WGS sequence"/>
</dbReference>
<organism evidence="2 3">
    <name type="scientific">Antribacter soli</name>
    <dbReference type="NCBI Taxonomy" id="2910976"/>
    <lineage>
        <taxon>Bacteria</taxon>
        <taxon>Bacillati</taxon>
        <taxon>Actinomycetota</taxon>
        <taxon>Actinomycetes</taxon>
        <taxon>Micrococcales</taxon>
        <taxon>Promicromonosporaceae</taxon>
        <taxon>Antribacter</taxon>
    </lineage>
</organism>
<dbReference type="GO" id="GO:0016787">
    <property type="term" value="F:hydrolase activity"/>
    <property type="evidence" value="ECO:0007669"/>
    <property type="project" value="UniProtKB-KW"/>
</dbReference>
<dbReference type="Pfam" id="PF06441">
    <property type="entry name" value="EHN"/>
    <property type="match status" value="1"/>
</dbReference>